<keyword evidence="1" id="KW-1133">Transmembrane helix</keyword>
<reference evidence="2 3" key="1">
    <citation type="submission" date="2023-07" db="EMBL/GenBank/DDBJ databases">
        <title>Sequencing the genomes of 1000 actinobacteria strains.</title>
        <authorList>
            <person name="Klenk H.-P."/>
        </authorList>
    </citation>
    <scope>NUCLEOTIDE SEQUENCE [LARGE SCALE GENOMIC DNA]</scope>
    <source>
        <strain evidence="2 3">DSM 44388</strain>
    </source>
</reference>
<keyword evidence="1" id="KW-0812">Transmembrane</keyword>
<gene>
    <name evidence="2" type="ORF">J2S57_006531</name>
</gene>
<sequence>MAGSDGTLDFRPSPWESIGSGVLLGAVIALLYPGPMVNAAYWLTGVAVWALIDALLSLRWRHVTVSSEGIRVQMLFSNAFYPIGTIEDVHRAKGILGGVRVRQTHGREHGLPAVPADQAEAVNEVVQRAKAT</sequence>
<feature type="transmembrane region" description="Helical" evidence="1">
    <location>
        <begin position="12"/>
        <end position="33"/>
    </location>
</feature>
<name>A0ABT9PDJ2_9ACTN</name>
<evidence type="ECO:0000313" key="3">
    <source>
        <dbReference type="Proteomes" id="UP001235712"/>
    </source>
</evidence>
<keyword evidence="3" id="KW-1185">Reference proteome</keyword>
<accession>A0ABT9PDJ2</accession>
<keyword evidence="1" id="KW-0472">Membrane</keyword>
<organism evidence="2 3">
    <name type="scientific">Kineosporia succinea</name>
    <dbReference type="NCBI Taxonomy" id="84632"/>
    <lineage>
        <taxon>Bacteria</taxon>
        <taxon>Bacillati</taxon>
        <taxon>Actinomycetota</taxon>
        <taxon>Actinomycetes</taxon>
        <taxon>Kineosporiales</taxon>
        <taxon>Kineosporiaceae</taxon>
        <taxon>Kineosporia</taxon>
    </lineage>
</organism>
<dbReference type="RefSeq" id="WP_307249922.1">
    <property type="nucleotide sequence ID" value="NZ_JAUSQZ010000001.1"/>
</dbReference>
<evidence type="ECO:0000256" key="1">
    <source>
        <dbReference type="SAM" id="Phobius"/>
    </source>
</evidence>
<dbReference type="Proteomes" id="UP001235712">
    <property type="component" value="Unassembled WGS sequence"/>
</dbReference>
<evidence type="ECO:0000313" key="2">
    <source>
        <dbReference type="EMBL" id="MDP9830782.1"/>
    </source>
</evidence>
<protein>
    <recommendedName>
        <fullName evidence="4">DUF304 domain-containing protein</fullName>
    </recommendedName>
</protein>
<dbReference type="EMBL" id="JAUSQZ010000001">
    <property type="protein sequence ID" value="MDP9830782.1"/>
    <property type="molecule type" value="Genomic_DNA"/>
</dbReference>
<proteinExistence type="predicted"/>
<evidence type="ECO:0008006" key="4">
    <source>
        <dbReference type="Google" id="ProtNLM"/>
    </source>
</evidence>
<comment type="caution">
    <text evidence="2">The sequence shown here is derived from an EMBL/GenBank/DDBJ whole genome shotgun (WGS) entry which is preliminary data.</text>
</comment>